<evidence type="ECO:0000256" key="2">
    <source>
        <dbReference type="ARBA" id="ARBA00022723"/>
    </source>
</evidence>
<dbReference type="InterPro" id="IPR058240">
    <property type="entry name" value="rSAM_sf"/>
</dbReference>
<accession>A0A495QXK5</accession>
<dbReference type="GO" id="GO:0051536">
    <property type="term" value="F:iron-sulfur cluster binding"/>
    <property type="evidence" value="ECO:0007669"/>
    <property type="project" value="UniProtKB-KW"/>
</dbReference>
<protein>
    <submittedName>
        <fullName evidence="5">Putative Fe-S cluster-containing radical SAM superfamily protein</fullName>
    </submittedName>
</protein>
<dbReference type="SFLD" id="SFLDS00029">
    <property type="entry name" value="Radical_SAM"/>
    <property type="match status" value="1"/>
</dbReference>
<dbReference type="GO" id="GO:0046872">
    <property type="term" value="F:metal ion binding"/>
    <property type="evidence" value="ECO:0007669"/>
    <property type="project" value="UniProtKB-KW"/>
</dbReference>
<keyword evidence="4" id="KW-0411">Iron-sulfur</keyword>
<keyword evidence="1" id="KW-0949">S-adenosyl-L-methionine</keyword>
<dbReference type="InterPro" id="IPR013785">
    <property type="entry name" value="Aldolase_TIM"/>
</dbReference>
<dbReference type="Gene3D" id="3.20.20.70">
    <property type="entry name" value="Aldolase class I"/>
    <property type="match status" value="1"/>
</dbReference>
<dbReference type="EMBL" id="RBWU01000001">
    <property type="protein sequence ID" value="RKS78646.1"/>
    <property type="molecule type" value="Genomic_DNA"/>
</dbReference>
<dbReference type="AlphaFoldDB" id="A0A495QXK5"/>
<name>A0A495QXK5_9ACTN</name>
<gene>
    <name evidence="5" type="ORF">BZB76_0064</name>
</gene>
<keyword evidence="6" id="KW-1185">Reference proteome</keyword>
<dbReference type="OrthoDB" id="9782387at2"/>
<dbReference type="CDD" id="cd01335">
    <property type="entry name" value="Radical_SAM"/>
    <property type="match status" value="1"/>
</dbReference>
<evidence type="ECO:0000313" key="5">
    <source>
        <dbReference type="EMBL" id="RKS78646.1"/>
    </source>
</evidence>
<evidence type="ECO:0000256" key="3">
    <source>
        <dbReference type="ARBA" id="ARBA00023004"/>
    </source>
</evidence>
<evidence type="ECO:0000313" key="6">
    <source>
        <dbReference type="Proteomes" id="UP000274601"/>
    </source>
</evidence>
<evidence type="ECO:0000256" key="1">
    <source>
        <dbReference type="ARBA" id="ARBA00022691"/>
    </source>
</evidence>
<dbReference type="RefSeq" id="WP_121432278.1">
    <property type="nucleotide sequence ID" value="NZ_RBWU01000001.1"/>
</dbReference>
<dbReference type="Proteomes" id="UP000274601">
    <property type="component" value="Unassembled WGS sequence"/>
</dbReference>
<comment type="caution">
    <text evidence="5">The sequence shown here is derived from an EMBL/GenBank/DDBJ whole genome shotgun (WGS) entry which is preliminary data.</text>
</comment>
<dbReference type="InterPro" id="IPR007197">
    <property type="entry name" value="rSAM"/>
</dbReference>
<reference evidence="5 6" key="1">
    <citation type="submission" date="2018-10" db="EMBL/GenBank/DDBJ databases">
        <title>Genomic Encyclopedia of Archaeal and Bacterial Type Strains, Phase II (KMG-II): from individual species to whole genera.</title>
        <authorList>
            <person name="Goeker M."/>
        </authorList>
    </citation>
    <scope>NUCLEOTIDE SEQUENCE [LARGE SCALE GENOMIC DNA]</scope>
    <source>
        <strain evidence="5 6">DSM 43383</strain>
    </source>
</reference>
<organism evidence="5 6">
    <name type="scientific">Actinomadura pelletieri DSM 43383</name>
    <dbReference type="NCBI Taxonomy" id="1120940"/>
    <lineage>
        <taxon>Bacteria</taxon>
        <taxon>Bacillati</taxon>
        <taxon>Actinomycetota</taxon>
        <taxon>Actinomycetes</taxon>
        <taxon>Streptosporangiales</taxon>
        <taxon>Thermomonosporaceae</taxon>
        <taxon>Actinomadura</taxon>
    </lineage>
</organism>
<keyword evidence="3" id="KW-0408">Iron</keyword>
<dbReference type="GO" id="GO:0003824">
    <property type="term" value="F:catalytic activity"/>
    <property type="evidence" value="ECO:0007669"/>
    <property type="project" value="InterPro"/>
</dbReference>
<evidence type="ECO:0000256" key="4">
    <source>
        <dbReference type="ARBA" id="ARBA00023014"/>
    </source>
</evidence>
<dbReference type="SUPFAM" id="SSF102114">
    <property type="entry name" value="Radical SAM enzymes"/>
    <property type="match status" value="1"/>
</dbReference>
<proteinExistence type="predicted"/>
<sequence length="339" mass="38615">MRDPDTFAERLREAAIDPSRRRLLVSVLANSDQEPDLSEAVVCEGLGRIRHFRQATSTRWPDNPLPIAPAAQKLGLPRPPQMMPALVYQNAVCNWRCWYCFVPFNLLAGHRDHSRWVTAEHLVALFQQLPANHRPAIIDLSGGQPDLVPEWTVWMLDALNDAGLATQVYLWSDDNLSNDYLFRYLRDEEISRLSNTANYGRVCCLKGFDHDSFAFNTGAPAKHFDRQFDLLRRLVRTGMDIYCYVTLTTPTPPVAPLDVMRRFVDRLQDIDEYLPWRVVPLQITVFGPVGPRMRTPHEEALGVQDQMVDAWNTVLAERSHGPAYTSIVDVPLGDKPQGR</sequence>
<keyword evidence="2" id="KW-0479">Metal-binding</keyword>